<evidence type="ECO:0000313" key="3">
    <source>
        <dbReference type="EMBL" id="MBW5486768.1"/>
    </source>
</evidence>
<dbReference type="GO" id="GO:0004497">
    <property type="term" value="F:monooxygenase activity"/>
    <property type="evidence" value="ECO:0007669"/>
    <property type="project" value="UniProtKB-KW"/>
</dbReference>
<evidence type="ECO:0000313" key="4">
    <source>
        <dbReference type="Proteomes" id="UP000812013"/>
    </source>
</evidence>
<dbReference type="PANTHER" id="PTHR43539">
    <property type="entry name" value="FLAVIN-BINDING MONOOXYGENASE-LIKE PROTEIN (AFU_ORTHOLOGUE AFUA_4G09220)"/>
    <property type="match status" value="1"/>
</dbReference>
<organism evidence="3 4">
    <name type="scientific">Streptomyces bambusae</name>
    <dbReference type="NCBI Taxonomy" id="1550616"/>
    <lineage>
        <taxon>Bacteria</taxon>
        <taxon>Bacillati</taxon>
        <taxon>Actinomycetota</taxon>
        <taxon>Actinomycetes</taxon>
        <taxon>Kitasatosporales</taxon>
        <taxon>Streptomycetaceae</taxon>
        <taxon>Streptomyces</taxon>
    </lineage>
</organism>
<dbReference type="RefSeq" id="WP_219671898.1">
    <property type="nucleotide sequence ID" value="NZ_WTFF01000478.1"/>
</dbReference>
<dbReference type="PRINTS" id="PR00411">
    <property type="entry name" value="PNDRDTASEI"/>
</dbReference>
<dbReference type="PANTHER" id="PTHR43539:SF78">
    <property type="entry name" value="FLAVIN-CONTAINING MONOOXYGENASE"/>
    <property type="match status" value="1"/>
</dbReference>
<evidence type="ECO:0000256" key="2">
    <source>
        <dbReference type="SAM" id="MobiDB-lite"/>
    </source>
</evidence>
<gene>
    <name evidence="3" type="ORF">GPJ59_34250</name>
</gene>
<comment type="caution">
    <text evidence="3">The sequence shown here is derived from an EMBL/GenBank/DDBJ whole genome shotgun (WGS) entry which is preliminary data.</text>
</comment>
<dbReference type="InterPro" id="IPR050982">
    <property type="entry name" value="Auxin_biosynth/cation_transpt"/>
</dbReference>
<protein>
    <submittedName>
        <fullName evidence="3">SidA/IucD/PvdA family monooxygenase</fullName>
    </submittedName>
</protein>
<evidence type="ECO:0000256" key="1">
    <source>
        <dbReference type="ARBA" id="ARBA00023002"/>
    </source>
</evidence>
<accession>A0ABS6ZHS3</accession>
<dbReference type="SUPFAM" id="SSF51905">
    <property type="entry name" value="FAD/NAD(P)-binding domain"/>
    <property type="match status" value="1"/>
</dbReference>
<reference evidence="3 4" key="1">
    <citation type="submission" date="2019-12" db="EMBL/GenBank/DDBJ databases">
        <title>Genome sequence of Streptomyces bambusae.</title>
        <authorList>
            <person name="Bansal K."/>
            <person name="Choksket S."/>
            <person name="Korpole S."/>
            <person name="Patil P.B."/>
        </authorList>
    </citation>
    <scope>NUCLEOTIDE SEQUENCE [LARGE SCALE GENOMIC DNA]</scope>
    <source>
        <strain evidence="3 4">SK60</strain>
    </source>
</reference>
<dbReference type="Pfam" id="PF13738">
    <property type="entry name" value="Pyr_redox_3"/>
    <property type="match status" value="1"/>
</dbReference>
<dbReference type="Proteomes" id="UP000812013">
    <property type="component" value="Unassembled WGS sequence"/>
</dbReference>
<keyword evidence="3" id="KW-0503">Monooxygenase</keyword>
<proteinExistence type="predicted"/>
<feature type="region of interest" description="Disordered" evidence="2">
    <location>
        <begin position="403"/>
        <end position="425"/>
    </location>
</feature>
<dbReference type="Gene3D" id="3.50.50.60">
    <property type="entry name" value="FAD/NAD(P)-binding domain"/>
    <property type="match status" value="1"/>
</dbReference>
<dbReference type="EMBL" id="WTFF01000478">
    <property type="protein sequence ID" value="MBW5486768.1"/>
    <property type="molecule type" value="Genomic_DNA"/>
</dbReference>
<keyword evidence="4" id="KW-1185">Reference proteome</keyword>
<keyword evidence="1" id="KW-0560">Oxidoreductase</keyword>
<sequence length="425" mass="44759">MDDLVVVGAGPYGLSVAAHAAAAGLDVRVLGRPMASWRDHMPEGMFLKSEPWSSNLSAPGGRYTLAEFCGTRGLTAAHGEPLPLDTFSSYGLWFARHACPPVEELTVTHVSPQGEGFRITTDQGPPLLARTVVLAVGVMPFVHVPAALRELPPGHGSHSSDHRDLSGFAGQDVAVLGAGQAALETAALLAESGARPRLVARSGRINWNSVPQPLERPLLRALRDPHSGLGTGWRSWVWSELPWAVRRLPVATRERIAATALGPAGAWWLRERFERRVPVLLGHRLHRAVAVGDRTRLGLTTAAGESVVLDVAHVIAATGFVPDLGRLGLLDAGLRTALRTVGGTRTPELGSGFESSWPGLFFAGLLTAPSFGPSMRFVHGAGFAAGRLVAGVRRRLAARGPLPGSAGTAAAPAGPVAGQPKTYLR</sequence>
<dbReference type="InterPro" id="IPR036188">
    <property type="entry name" value="FAD/NAD-bd_sf"/>
</dbReference>
<dbReference type="PRINTS" id="PR00368">
    <property type="entry name" value="FADPNR"/>
</dbReference>
<name>A0ABS6ZHS3_9ACTN</name>